<proteinExistence type="predicted"/>
<organism evidence="1 2">
    <name type="scientific">Treponema vincentii</name>
    <dbReference type="NCBI Taxonomy" id="69710"/>
    <lineage>
        <taxon>Bacteria</taxon>
        <taxon>Pseudomonadati</taxon>
        <taxon>Spirochaetota</taxon>
        <taxon>Spirochaetia</taxon>
        <taxon>Spirochaetales</taxon>
        <taxon>Treponemataceae</taxon>
        <taxon>Treponema</taxon>
    </lineage>
</organism>
<accession>A0A6P1XZZ5</accession>
<sequence length="73" mass="8438">MEKKLAVLRGYIGGRPALIRGYIQGVKASDLKAQFTVNFGNNKQMYQDFKAEWDKKDSRWTFNDDNCSAKLNF</sequence>
<gene>
    <name evidence="1" type="ORF">GWP43_01020</name>
</gene>
<dbReference type="AlphaFoldDB" id="A0A6P1XZZ5"/>
<dbReference type="EMBL" id="CP048020">
    <property type="protein sequence ID" value="QHX42262.1"/>
    <property type="molecule type" value="Genomic_DNA"/>
</dbReference>
<dbReference type="RefSeq" id="WP_162662073.1">
    <property type="nucleotide sequence ID" value="NZ_CP048020.1"/>
</dbReference>
<reference evidence="1 2" key="1">
    <citation type="submission" date="2020-01" db="EMBL/GenBank/DDBJ databases">
        <title>Complete genome sequence of a human oral phylogroup 1 Treponema sp. strain ATCC 700766, originally isolated from periodontitis dental plaque.</title>
        <authorList>
            <person name="Chan Y."/>
            <person name="Huo Y.-B."/>
            <person name="Yu X.-L."/>
            <person name="Zeng H."/>
            <person name="Leung W.-K."/>
            <person name="Watt R.M."/>
        </authorList>
    </citation>
    <scope>NUCLEOTIDE SEQUENCE [LARGE SCALE GENOMIC DNA]</scope>
    <source>
        <strain evidence="1 2">OMZ 804</strain>
    </source>
</reference>
<name>A0A6P1XZZ5_9SPIR</name>
<evidence type="ECO:0000313" key="1">
    <source>
        <dbReference type="EMBL" id="QHX42262.1"/>
    </source>
</evidence>
<dbReference type="KEGG" id="trz:GWP43_01020"/>
<evidence type="ECO:0000313" key="2">
    <source>
        <dbReference type="Proteomes" id="UP000464374"/>
    </source>
</evidence>
<dbReference type="Proteomes" id="UP000464374">
    <property type="component" value="Chromosome"/>
</dbReference>
<protein>
    <submittedName>
        <fullName evidence="1">Uncharacterized protein</fullName>
    </submittedName>
</protein>